<keyword evidence="2" id="KW-0813">Transport</keyword>
<name>A0A7C2NBZ8_ARCFL</name>
<dbReference type="GO" id="GO:0005886">
    <property type="term" value="C:plasma membrane"/>
    <property type="evidence" value="ECO:0007669"/>
    <property type="project" value="UniProtKB-SubCell"/>
</dbReference>
<evidence type="ECO:0000256" key="1">
    <source>
        <dbReference type="ARBA" id="ARBA00004651"/>
    </source>
</evidence>
<feature type="transmembrane region" description="Helical" evidence="7">
    <location>
        <begin position="65"/>
        <end position="96"/>
    </location>
</feature>
<comment type="subcellular location">
    <subcellularLocation>
        <location evidence="1">Cell membrane</location>
        <topology evidence="1">Multi-pass membrane protein</topology>
    </subcellularLocation>
</comment>
<evidence type="ECO:0000256" key="7">
    <source>
        <dbReference type="SAM" id="Phobius"/>
    </source>
</evidence>
<feature type="transmembrane region" description="Helical" evidence="7">
    <location>
        <begin position="134"/>
        <end position="159"/>
    </location>
</feature>
<proteinExistence type="predicted"/>
<evidence type="ECO:0000313" key="9">
    <source>
        <dbReference type="EMBL" id="HET21294.1"/>
    </source>
</evidence>
<keyword evidence="4 7" id="KW-0812">Transmembrane</keyword>
<reference evidence="9" key="1">
    <citation type="journal article" date="2020" name="mSystems">
        <title>Genome- and Community-Level Interaction Insights into Carbon Utilization and Element Cycling Functions of Hydrothermarchaeota in Hydrothermal Sediment.</title>
        <authorList>
            <person name="Zhou Z."/>
            <person name="Liu Y."/>
            <person name="Xu W."/>
            <person name="Pan J."/>
            <person name="Luo Z.H."/>
            <person name="Li M."/>
        </authorList>
    </citation>
    <scope>NUCLEOTIDE SEQUENCE [LARGE SCALE GENOMIC DNA]</scope>
    <source>
        <strain evidence="9">SpSt-12</strain>
    </source>
</reference>
<feature type="transmembrane region" description="Helical" evidence="7">
    <location>
        <begin position="171"/>
        <end position="194"/>
    </location>
</feature>
<feature type="transmembrane region" description="Helical" evidence="7">
    <location>
        <begin position="267"/>
        <end position="289"/>
    </location>
</feature>
<protein>
    <submittedName>
        <fullName evidence="9">Nickel transporter</fullName>
    </submittedName>
</protein>
<feature type="transmembrane region" description="Helical" evidence="7">
    <location>
        <begin position="35"/>
        <end position="53"/>
    </location>
</feature>
<feature type="transmembrane region" description="Helical" evidence="7">
    <location>
        <begin position="7"/>
        <end position="29"/>
    </location>
</feature>
<organism evidence="9">
    <name type="scientific">Archaeoglobus fulgidus</name>
    <dbReference type="NCBI Taxonomy" id="2234"/>
    <lineage>
        <taxon>Archaea</taxon>
        <taxon>Methanobacteriati</taxon>
        <taxon>Methanobacteriota</taxon>
        <taxon>Archaeoglobi</taxon>
        <taxon>Archaeoglobales</taxon>
        <taxon>Archaeoglobaceae</taxon>
        <taxon>Archaeoglobus</taxon>
    </lineage>
</organism>
<dbReference type="GO" id="GO:0000041">
    <property type="term" value="P:transition metal ion transport"/>
    <property type="evidence" value="ECO:0007669"/>
    <property type="project" value="InterPro"/>
</dbReference>
<keyword evidence="3" id="KW-1003">Cell membrane</keyword>
<feature type="transmembrane region" description="Helical" evidence="7">
    <location>
        <begin position="206"/>
        <end position="228"/>
    </location>
</feature>
<dbReference type="InterPro" id="IPR025937">
    <property type="entry name" value="PDGLE_dom"/>
</dbReference>
<sequence length="295" mass="30664">MHIPDGYLDLSIAAVFYILSVAVLGYSIYRLRGQKITPLFGIVAAAIFAAQMLNWPIPGGTSAHFVGGALAGILLGPYAGALAMAVVLTIQCLVFADGGVTALGANIWNMAIVNVFAGYYVYRFIERFSKSAAAFIAGWLGITLAAIFAGIEIGISTAFGYELAITVPVMGIWHGFLGIVEGVITAGVVGYIAAARPDVLEKKAAPGKLSLGVIAVMIAVSPIFAYAAELVGYSEPLENAAEMLGLEENPIYEGLLPDYTVPGLDPYTGTLIAGAVGTAIVLALGIILARYARTA</sequence>
<dbReference type="AlphaFoldDB" id="A0A7C2NBZ8"/>
<keyword evidence="5 7" id="KW-1133">Transmembrane helix</keyword>
<dbReference type="PANTHER" id="PTHR34229">
    <property type="entry name" value="METAL TRANSPORT PROTEIN HI_1621-RELATED"/>
    <property type="match status" value="1"/>
</dbReference>
<dbReference type="InterPro" id="IPR002751">
    <property type="entry name" value="CbiM/NikMN"/>
</dbReference>
<evidence type="ECO:0000256" key="3">
    <source>
        <dbReference type="ARBA" id="ARBA00022475"/>
    </source>
</evidence>
<evidence type="ECO:0000256" key="4">
    <source>
        <dbReference type="ARBA" id="ARBA00022692"/>
    </source>
</evidence>
<evidence type="ECO:0000256" key="2">
    <source>
        <dbReference type="ARBA" id="ARBA00022448"/>
    </source>
</evidence>
<dbReference type="Gene3D" id="1.10.1760.20">
    <property type="match status" value="1"/>
</dbReference>
<feature type="transmembrane region" description="Helical" evidence="7">
    <location>
        <begin position="102"/>
        <end position="122"/>
    </location>
</feature>
<accession>A0A7C2NBZ8</accession>
<gene>
    <name evidence="9" type="ORF">ENN70_04230</name>
</gene>
<dbReference type="Pfam" id="PF01891">
    <property type="entry name" value="CbiM"/>
    <property type="match status" value="1"/>
</dbReference>
<evidence type="ECO:0000256" key="6">
    <source>
        <dbReference type="ARBA" id="ARBA00023136"/>
    </source>
</evidence>
<dbReference type="EMBL" id="DSCQ01000052">
    <property type="protein sequence ID" value="HET21294.1"/>
    <property type="molecule type" value="Genomic_DNA"/>
</dbReference>
<evidence type="ECO:0000259" key="8">
    <source>
        <dbReference type="Pfam" id="PF13190"/>
    </source>
</evidence>
<comment type="caution">
    <text evidence="9">The sequence shown here is derived from an EMBL/GenBank/DDBJ whole genome shotgun (WGS) entry which is preliminary data.</text>
</comment>
<keyword evidence="6 7" id="KW-0472">Membrane</keyword>
<evidence type="ECO:0000256" key="5">
    <source>
        <dbReference type="ARBA" id="ARBA00022989"/>
    </source>
</evidence>
<feature type="domain" description="PDGLE" evidence="8">
    <location>
        <begin position="247"/>
        <end position="290"/>
    </location>
</feature>
<dbReference type="PANTHER" id="PTHR34229:SF1">
    <property type="entry name" value="METAL TRANSPORT PROTEIN HI_1621-RELATED"/>
    <property type="match status" value="1"/>
</dbReference>
<dbReference type="Pfam" id="PF13190">
    <property type="entry name" value="PDGLE"/>
    <property type="match status" value="1"/>
</dbReference>